<organism evidence="1 2">
    <name type="scientific">Sphingobium cyanobacteriorum</name>
    <dbReference type="NCBI Taxonomy" id="3063954"/>
    <lineage>
        <taxon>Bacteria</taxon>
        <taxon>Pseudomonadati</taxon>
        <taxon>Pseudomonadota</taxon>
        <taxon>Alphaproteobacteria</taxon>
        <taxon>Sphingomonadales</taxon>
        <taxon>Sphingomonadaceae</taxon>
        <taxon>Sphingobium</taxon>
    </lineage>
</organism>
<evidence type="ECO:0000313" key="2">
    <source>
        <dbReference type="Proteomes" id="UP001176471"/>
    </source>
</evidence>
<dbReference type="Proteomes" id="UP001176471">
    <property type="component" value="Unassembled WGS sequence"/>
</dbReference>
<dbReference type="EMBL" id="JAUQOM010000009">
    <property type="protein sequence ID" value="MDO7836580.1"/>
    <property type="molecule type" value="Genomic_DNA"/>
</dbReference>
<name>A0ABT8ZPV7_9SPHN</name>
<gene>
    <name evidence="1" type="ORF">Q4610_16155</name>
</gene>
<accession>A0ABT8ZPV7</accession>
<proteinExistence type="predicted"/>
<dbReference type="Gene3D" id="2.60.120.430">
    <property type="entry name" value="Galactose-binding lectin"/>
    <property type="match status" value="1"/>
</dbReference>
<sequence>MPPPDQLMISQSLFLLKCKGGHMGQDTTVFAAYRWNDTEIDVVKGQAISIAAQGRWVDSSISATPDGFERPWLDPVQWLRRLPSAPWFCLCATVGQMKRPIHRIGSAGAFIADRDGRLYLFANDAWLFYFNNKGSIRASIEVA</sequence>
<dbReference type="RefSeq" id="WP_304536997.1">
    <property type="nucleotide sequence ID" value="NZ_JAUQOM010000009.1"/>
</dbReference>
<evidence type="ECO:0000313" key="1">
    <source>
        <dbReference type="EMBL" id="MDO7836580.1"/>
    </source>
</evidence>
<keyword evidence="2" id="KW-1185">Reference proteome</keyword>
<protein>
    <submittedName>
        <fullName evidence="1">Uncharacterized protein</fullName>
    </submittedName>
</protein>
<reference evidence="1" key="1">
    <citation type="submission" date="2023-07" db="EMBL/GenBank/DDBJ databases">
        <title>Bacterial whole genome sequence for Sphingobium sp. HBC34.</title>
        <authorList>
            <person name="Le V."/>
            <person name="Ko S.-R."/>
            <person name="Ahn C.-Y."/>
            <person name="Oh H.-M."/>
        </authorList>
    </citation>
    <scope>NUCLEOTIDE SEQUENCE</scope>
    <source>
        <strain evidence="1">HBC34</strain>
    </source>
</reference>
<comment type="caution">
    <text evidence="1">The sequence shown here is derived from an EMBL/GenBank/DDBJ whole genome shotgun (WGS) entry which is preliminary data.</text>
</comment>